<dbReference type="Proteomes" id="UP001627154">
    <property type="component" value="Unassembled WGS sequence"/>
</dbReference>
<organism evidence="2 3">
    <name type="scientific">Trichogramma kaykai</name>
    <dbReference type="NCBI Taxonomy" id="54128"/>
    <lineage>
        <taxon>Eukaryota</taxon>
        <taxon>Metazoa</taxon>
        <taxon>Ecdysozoa</taxon>
        <taxon>Arthropoda</taxon>
        <taxon>Hexapoda</taxon>
        <taxon>Insecta</taxon>
        <taxon>Pterygota</taxon>
        <taxon>Neoptera</taxon>
        <taxon>Endopterygota</taxon>
        <taxon>Hymenoptera</taxon>
        <taxon>Apocrita</taxon>
        <taxon>Proctotrupomorpha</taxon>
        <taxon>Chalcidoidea</taxon>
        <taxon>Trichogrammatidae</taxon>
        <taxon>Trichogramma</taxon>
    </lineage>
</organism>
<dbReference type="AlphaFoldDB" id="A0ABD2XAT1"/>
<feature type="chain" id="PRO_5044834628" description="Da-p36 protein" evidence="1">
    <location>
        <begin position="22"/>
        <end position="212"/>
    </location>
</feature>
<protein>
    <recommendedName>
        <fullName evidence="4">Da-p36 protein</fullName>
    </recommendedName>
</protein>
<gene>
    <name evidence="2" type="ORF">TKK_005042</name>
</gene>
<evidence type="ECO:0000256" key="1">
    <source>
        <dbReference type="SAM" id="SignalP"/>
    </source>
</evidence>
<evidence type="ECO:0008006" key="4">
    <source>
        <dbReference type="Google" id="ProtNLM"/>
    </source>
</evidence>
<sequence length="212" mass="24308">MSTFAMFWVVALLGTVSTVNAYRSLSFEVDANSYPNDPTFSEWSSENATFVYYSSCELNFQRDAEPKECIVNRLQNDFSETSPKEDRCNVKLHPQSGGWIDTFYVNIARMGEDRAILSWMEVTNDDHAEYEHYLRFSIVKFSDCNVKTASLPRSIDFGKIMPYYATSYSHNVLSNGIYLEETDDLDVFIFNSMSIHKYSINTEGIVSKVDNS</sequence>
<evidence type="ECO:0000313" key="2">
    <source>
        <dbReference type="EMBL" id="KAL3402044.1"/>
    </source>
</evidence>
<keyword evidence="1" id="KW-0732">Signal</keyword>
<comment type="caution">
    <text evidence="2">The sequence shown here is derived from an EMBL/GenBank/DDBJ whole genome shotgun (WGS) entry which is preliminary data.</text>
</comment>
<name>A0ABD2XAT1_9HYME</name>
<accession>A0ABD2XAT1</accession>
<keyword evidence="3" id="KW-1185">Reference proteome</keyword>
<feature type="signal peptide" evidence="1">
    <location>
        <begin position="1"/>
        <end position="21"/>
    </location>
</feature>
<dbReference type="EMBL" id="JBJJXI010000041">
    <property type="protein sequence ID" value="KAL3402044.1"/>
    <property type="molecule type" value="Genomic_DNA"/>
</dbReference>
<evidence type="ECO:0000313" key="3">
    <source>
        <dbReference type="Proteomes" id="UP001627154"/>
    </source>
</evidence>
<reference evidence="2 3" key="1">
    <citation type="journal article" date="2024" name="bioRxiv">
        <title>A reference genome for Trichogramma kaykai: A tiny desert-dwelling parasitoid wasp with competing sex-ratio distorters.</title>
        <authorList>
            <person name="Culotta J."/>
            <person name="Lindsey A.R."/>
        </authorList>
    </citation>
    <scope>NUCLEOTIDE SEQUENCE [LARGE SCALE GENOMIC DNA]</scope>
    <source>
        <strain evidence="2 3">KSX58</strain>
    </source>
</reference>
<proteinExistence type="predicted"/>